<sequence>MADMLAGSVLITGCNRGLGLEMIRQLVTSSTPPRVVIGTCRKPDEALQTTYCKETAPDETSLNLKRLAKVQQIGSQNQIYTEFLALESNVVDYKSLPGLVEEVGAAVGPQGLNLLINNAGIMDKCSSQMFGIPLEHLEPHTFSNVMETNTTAPLMLVKEMLPLLRKAATVGGAIGVRRAAVVNISSIMGSMVVSRIVRKACDVSCTVRKVCDVNCTVSKAALNMLTKILAMNFGDEGLMFVAIHPGWVQTDMGTSSGMITTQESISRIFKTLPTLMEKHNGLLVSYDGTVMPW</sequence>
<dbReference type="GO" id="GO:0005737">
    <property type="term" value="C:cytoplasm"/>
    <property type="evidence" value="ECO:0007669"/>
    <property type="project" value="TreeGrafter"/>
</dbReference>
<dbReference type="InterPro" id="IPR051468">
    <property type="entry name" value="Fungal_SecMetab_SDRs"/>
</dbReference>
<dbReference type="Gene3D" id="3.40.50.720">
    <property type="entry name" value="NAD(P)-binding Rossmann-like Domain"/>
    <property type="match status" value="1"/>
</dbReference>
<dbReference type="AlphaFoldDB" id="A0A8J5JLX3"/>
<dbReference type="CDD" id="cd05325">
    <property type="entry name" value="carb_red_sniffer_like_SDR_c"/>
    <property type="match status" value="1"/>
</dbReference>
<dbReference type="PRINTS" id="PR00081">
    <property type="entry name" value="GDHRDH"/>
</dbReference>
<dbReference type="GO" id="GO:0016491">
    <property type="term" value="F:oxidoreductase activity"/>
    <property type="evidence" value="ECO:0007669"/>
    <property type="project" value="UniProtKB-KW"/>
</dbReference>
<dbReference type="Proteomes" id="UP000747542">
    <property type="component" value="Unassembled WGS sequence"/>
</dbReference>
<evidence type="ECO:0000313" key="4">
    <source>
        <dbReference type="Proteomes" id="UP000747542"/>
    </source>
</evidence>
<comment type="caution">
    <text evidence="3">The sequence shown here is derived from an EMBL/GenBank/DDBJ whole genome shotgun (WGS) entry which is preliminary data.</text>
</comment>
<keyword evidence="4" id="KW-1185">Reference proteome</keyword>
<evidence type="ECO:0000256" key="2">
    <source>
        <dbReference type="ARBA" id="ARBA00023002"/>
    </source>
</evidence>
<evidence type="ECO:0000313" key="3">
    <source>
        <dbReference type="EMBL" id="KAG7160782.1"/>
    </source>
</evidence>
<proteinExistence type="predicted"/>
<keyword evidence="2" id="KW-0560">Oxidoreductase</keyword>
<reference evidence="3" key="1">
    <citation type="journal article" date="2021" name="Sci. Adv.">
        <title>The American lobster genome reveals insights on longevity, neural, and immune adaptations.</title>
        <authorList>
            <person name="Polinski J.M."/>
            <person name="Zimin A.V."/>
            <person name="Clark K.F."/>
            <person name="Kohn A.B."/>
            <person name="Sadowski N."/>
            <person name="Timp W."/>
            <person name="Ptitsyn A."/>
            <person name="Khanna P."/>
            <person name="Romanova D.Y."/>
            <person name="Williams P."/>
            <person name="Greenwood S.J."/>
            <person name="Moroz L.L."/>
            <person name="Walt D.R."/>
            <person name="Bodnar A.G."/>
        </authorList>
    </citation>
    <scope>NUCLEOTIDE SEQUENCE</scope>
    <source>
        <strain evidence="3">GMGI-L3</strain>
    </source>
</reference>
<dbReference type="InterPro" id="IPR036291">
    <property type="entry name" value="NAD(P)-bd_dom_sf"/>
</dbReference>
<accession>A0A8J5JLX3</accession>
<dbReference type="Pfam" id="PF13561">
    <property type="entry name" value="adh_short_C2"/>
    <property type="match status" value="1"/>
</dbReference>
<organism evidence="3 4">
    <name type="scientific">Homarus americanus</name>
    <name type="common">American lobster</name>
    <dbReference type="NCBI Taxonomy" id="6706"/>
    <lineage>
        <taxon>Eukaryota</taxon>
        <taxon>Metazoa</taxon>
        <taxon>Ecdysozoa</taxon>
        <taxon>Arthropoda</taxon>
        <taxon>Crustacea</taxon>
        <taxon>Multicrustacea</taxon>
        <taxon>Malacostraca</taxon>
        <taxon>Eumalacostraca</taxon>
        <taxon>Eucarida</taxon>
        <taxon>Decapoda</taxon>
        <taxon>Pleocyemata</taxon>
        <taxon>Astacidea</taxon>
        <taxon>Nephropoidea</taxon>
        <taxon>Nephropidae</taxon>
        <taxon>Homarus</taxon>
    </lineage>
</organism>
<dbReference type="PANTHER" id="PTHR43544">
    <property type="entry name" value="SHORT-CHAIN DEHYDROGENASE/REDUCTASE"/>
    <property type="match status" value="1"/>
</dbReference>
<protein>
    <submittedName>
        <fullName evidence="3">Enoyl-[acyl-carrier-protein] reductase-like 2</fullName>
    </submittedName>
</protein>
<name>A0A8J5JLX3_HOMAM</name>
<dbReference type="PANTHER" id="PTHR43544:SF7">
    <property type="entry name" value="NADB-LER2"/>
    <property type="match status" value="1"/>
</dbReference>
<evidence type="ECO:0000256" key="1">
    <source>
        <dbReference type="ARBA" id="ARBA00022857"/>
    </source>
</evidence>
<dbReference type="EMBL" id="JAHLQT010030748">
    <property type="protein sequence ID" value="KAG7160782.1"/>
    <property type="molecule type" value="Genomic_DNA"/>
</dbReference>
<keyword evidence="1" id="KW-0521">NADP</keyword>
<dbReference type="PRINTS" id="PR00080">
    <property type="entry name" value="SDRFAMILY"/>
</dbReference>
<dbReference type="InterPro" id="IPR002347">
    <property type="entry name" value="SDR_fam"/>
</dbReference>
<dbReference type="SUPFAM" id="SSF51735">
    <property type="entry name" value="NAD(P)-binding Rossmann-fold domains"/>
    <property type="match status" value="1"/>
</dbReference>
<gene>
    <name evidence="3" type="primary">Enor-L2</name>
    <name evidence="3" type="ORF">Hamer_G022495</name>
</gene>